<accession>A0A1D7U0S1</accession>
<dbReference type="Proteomes" id="UP000094969">
    <property type="component" value="Chromosome"/>
</dbReference>
<dbReference type="Pfam" id="PF04480">
    <property type="entry name" value="DUF559"/>
    <property type="match status" value="1"/>
</dbReference>
<dbReference type="OrthoDB" id="9798754at2"/>
<name>A0A1D7U0S1_9HYPH</name>
<dbReference type="CDD" id="cd01038">
    <property type="entry name" value="Endonuclease_DUF559"/>
    <property type="match status" value="1"/>
</dbReference>
<dbReference type="PANTHER" id="PTHR38590">
    <property type="entry name" value="BLL0828 PROTEIN"/>
    <property type="match status" value="1"/>
</dbReference>
<feature type="domain" description="DUF559" evidence="1">
    <location>
        <begin position="5"/>
        <end position="109"/>
    </location>
</feature>
<dbReference type="STRING" id="1526658.BHK69_11255"/>
<dbReference type="KEGG" id="bvv:BHK69_11255"/>
<sequence length="111" mass="13115">MTTEQRHFARRLRTQATEPEDIVWGLLRNRRLDGLKFRRQVPLLGYTVDFLCVERRLIVEIDGRQHAFERDYDAARTREIERHGFTLLRFSNAQVCDERDAVVAAIRQATS</sequence>
<dbReference type="PANTHER" id="PTHR38590:SF1">
    <property type="entry name" value="BLL0828 PROTEIN"/>
    <property type="match status" value="1"/>
</dbReference>
<evidence type="ECO:0000313" key="3">
    <source>
        <dbReference type="Proteomes" id="UP000094969"/>
    </source>
</evidence>
<protein>
    <recommendedName>
        <fullName evidence="1">DUF559 domain-containing protein</fullName>
    </recommendedName>
</protein>
<dbReference type="Gene3D" id="3.40.960.10">
    <property type="entry name" value="VSR Endonuclease"/>
    <property type="match status" value="1"/>
</dbReference>
<organism evidence="2 3">
    <name type="scientific">Bosea vaviloviae</name>
    <dbReference type="NCBI Taxonomy" id="1526658"/>
    <lineage>
        <taxon>Bacteria</taxon>
        <taxon>Pseudomonadati</taxon>
        <taxon>Pseudomonadota</taxon>
        <taxon>Alphaproteobacteria</taxon>
        <taxon>Hyphomicrobiales</taxon>
        <taxon>Boseaceae</taxon>
        <taxon>Bosea</taxon>
    </lineage>
</organism>
<dbReference type="InterPro" id="IPR007569">
    <property type="entry name" value="DUF559"/>
</dbReference>
<evidence type="ECO:0000313" key="2">
    <source>
        <dbReference type="EMBL" id="AOO80965.1"/>
    </source>
</evidence>
<dbReference type="SUPFAM" id="SSF52980">
    <property type="entry name" value="Restriction endonuclease-like"/>
    <property type="match status" value="1"/>
</dbReference>
<dbReference type="InterPro" id="IPR011335">
    <property type="entry name" value="Restrct_endonuc-II-like"/>
</dbReference>
<reference evidence="2 3" key="1">
    <citation type="journal article" date="2015" name="Antonie Van Leeuwenhoek">
        <title>Bosea vaviloviae sp. nov., a new species of slow-growing rhizobia isolated from nodules of the relict species Vavilovia formosa (Stev.) Fed.</title>
        <authorList>
            <person name="Safronova V.I."/>
            <person name="Kuznetsova I.G."/>
            <person name="Sazanova A.L."/>
            <person name="Kimeklis A.K."/>
            <person name="Belimov A.A."/>
            <person name="Andronov E.E."/>
            <person name="Pinaev A.G."/>
            <person name="Chizhevskaya E.P."/>
            <person name="Pukhaev A.R."/>
            <person name="Popov K.P."/>
            <person name="Willems A."/>
            <person name="Tikhonovich I.A."/>
        </authorList>
    </citation>
    <scope>NUCLEOTIDE SEQUENCE [LARGE SCALE GENOMIC DNA]</scope>
    <source>
        <strain evidence="2 3">Vaf18</strain>
    </source>
</reference>
<proteinExistence type="predicted"/>
<dbReference type="RefSeq" id="WP_069690181.1">
    <property type="nucleotide sequence ID" value="NZ_CP017147.1"/>
</dbReference>
<evidence type="ECO:0000259" key="1">
    <source>
        <dbReference type="Pfam" id="PF04480"/>
    </source>
</evidence>
<gene>
    <name evidence="2" type="ORF">BHK69_11255</name>
</gene>
<dbReference type="EMBL" id="CP017147">
    <property type="protein sequence ID" value="AOO80965.1"/>
    <property type="molecule type" value="Genomic_DNA"/>
</dbReference>
<keyword evidence="3" id="KW-1185">Reference proteome</keyword>
<dbReference type="InterPro" id="IPR047216">
    <property type="entry name" value="Endonuclease_DUF559_bact"/>
</dbReference>
<dbReference type="AlphaFoldDB" id="A0A1D7U0S1"/>